<name>A0A0G0SFX9_9BACT</name>
<evidence type="ECO:0000256" key="1">
    <source>
        <dbReference type="SAM" id="Phobius"/>
    </source>
</evidence>
<keyword evidence="1" id="KW-0812">Transmembrane</keyword>
<feature type="transmembrane region" description="Helical" evidence="1">
    <location>
        <begin position="382"/>
        <end position="403"/>
    </location>
</feature>
<feature type="transmembrane region" description="Helical" evidence="1">
    <location>
        <begin position="279"/>
        <end position="300"/>
    </location>
</feature>
<reference evidence="2 3" key="1">
    <citation type="journal article" date="2015" name="Nature">
        <title>rRNA introns, odd ribosomes, and small enigmatic genomes across a large radiation of phyla.</title>
        <authorList>
            <person name="Brown C.T."/>
            <person name="Hug L.A."/>
            <person name="Thomas B.C."/>
            <person name="Sharon I."/>
            <person name="Castelle C.J."/>
            <person name="Singh A."/>
            <person name="Wilkins M.J."/>
            <person name="Williams K.H."/>
            <person name="Banfield J.F."/>
        </authorList>
    </citation>
    <scope>NUCLEOTIDE SEQUENCE [LARGE SCALE GENOMIC DNA]</scope>
</reference>
<organism evidence="2 3">
    <name type="scientific">Candidatus Gottesmanbacteria bacterium GW2011_GWC2_39_8</name>
    <dbReference type="NCBI Taxonomy" id="1618450"/>
    <lineage>
        <taxon>Bacteria</taxon>
        <taxon>Candidatus Gottesmaniibacteriota</taxon>
    </lineage>
</organism>
<keyword evidence="1" id="KW-0472">Membrane</keyword>
<dbReference type="Proteomes" id="UP000034539">
    <property type="component" value="Unassembled WGS sequence"/>
</dbReference>
<comment type="caution">
    <text evidence="2">The sequence shown here is derived from an EMBL/GenBank/DDBJ whole genome shotgun (WGS) entry which is preliminary data.</text>
</comment>
<feature type="transmembrane region" description="Helical" evidence="1">
    <location>
        <begin position="342"/>
        <end position="362"/>
    </location>
</feature>
<evidence type="ECO:0000313" key="3">
    <source>
        <dbReference type="Proteomes" id="UP000034539"/>
    </source>
</evidence>
<feature type="transmembrane region" description="Helical" evidence="1">
    <location>
        <begin position="221"/>
        <end position="241"/>
    </location>
</feature>
<feature type="transmembrane region" description="Helical" evidence="1">
    <location>
        <begin position="164"/>
        <end position="182"/>
    </location>
</feature>
<proteinExistence type="predicted"/>
<sequence>MFLSKKLLLLLFFFFLSSSFFITKIFAAEDIGNNSSNVSSYVNGDLDSIYEEQKEILRIKRENKKDAFSKGGMGSYNLTLVQTALLDSLVCMPNNPKPNCQTQAALPFVQKAIAELYLHPPADFIAWTGYELNKIGLAPKAYAQGIGIPGLVPLLPLWTALRNISYLVLVIIMVAIGFMIIFRMKIDPKTVISVQAALPKIITTLLLITFSYAIAGFMVDLMYLLMLIIITVFAKAGGMDVAAQQAYYTTGGFFHLGAAVMGGQMILGGWWNALMAPALGLAGILAGGGAIGGGITGSLGGTLGLGLGSTPFSIPVFAALAGLPLLLLLIVILGLLFTFIRIFMLLLNAYIQIIISVIFAPIQILPEAIPGHSAFSGWFRNLAAQLISFPTTVGILMLGTILVNNKGAGSLWTPPLIGYNIDINGAPPTTGAAALTNANPIAAFIGLGIIFSAPALIVSIKKLFQPKPFLPIGMGTALAPITGAAQTTMGVGQSFYYGQAAFGPILGKLGLKGPGK</sequence>
<feature type="transmembrane region" description="Helical" evidence="1">
    <location>
        <begin position="312"/>
        <end position="336"/>
    </location>
</feature>
<evidence type="ECO:0000313" key="2">
    <source>
        <dbReference type="EMBL" id="KKR33590.1"/>
    </source>
</evidence>
<keyword evidence="1" id="KW-1133">Transmembrane helix</keyword>
<dbReference type="AlphaFoldDB" id="A0A0G0SFX9"/>
<feature type="transmembrane region" description="Helical" evidence="1">
    <location>
        <begin position="253"/>
        <end position="273"/>
    </location>
</feature>
<protein>
    <submittedName>
        <fullName evidence="2">Uncharacterized protein</fullName>
    </submittedName>
</protein>
<accession>A0A0G0SFX9</accession>
<dbReference type="EMBL" id="LBXN01000014">
    <property type="protein sequence ID" value="KKR33590.1"/>
    <property type="molecule type" value="Genomic_DNA"/>
</dbReference>
<gene>
    <name evidence="2" type="ORF">UT63_C0014G0013</name>
</gene>
<feature type="transmembrane region" description="Helical" evidence="1">
    <location>
        <begin position="441"/>
        <end position="460"/>
    </location>
</feature>